<evidence type="ECO:0000256" key="1">
    <source>
        <dbReference type="SAM" id="MobiDB-lite"/>
    </source>
</evidence>
<evidence type="ECO:0000313" key="2">
    <source>
        <dbReference type="EMBL" id="KAL2612877.1"/>
    </source>
</evidence>
<gene>
    <name evidence="2" type="ORF">R1flu_024569</name>
</gene>
<organism evidence="2 3">
    <name type="scientific">Riccia fluitans</name>
    <dbReference type="NCBI Taxonomy" id="41844"/>
    <lineage>
        <taxon>Eukaryota</taxon>
        <taxon>Viridiplantae</taxon>
        <taxon>Streptophyta</taxon>
        <taxon>Embryophyta</taxon>
        <taxon>Marchantiophyta</taxon>
        <taxon>Marchantiopsida</taxon>
        <taxon>Marchantiidae</taxon>
        <taxon>Marchantiales</taxon>
        <taxon>Ricciaceae</taxon>
        <taxon>Riccia</taxon>
    </lineage>
</organism>
<comment type="caution">
    <text evidence="2">The sequence shown here is derived from an EMBL/GenBank/DDBJ whole genome shotgun (WGS) entry which is preliminary data.</text>
</comment>
<name>A0ABD1XV89_9MARC</name>
<keyword evidence="3" id="KW-1185">Reference proteome</keyword>
<feature type="compositionally biased region" description="Basic and acidic residues" evidence="1">
    <location>
        <begin position="30"/>
        <end position="56"/>
    </location>
</feature>
<proteinExistence type="predicted"/>
<evidence type="ECO:0000313" key="3">
    <source>
        <dbReference type="Proteomes" id="UP001605036"/>
    </source>
</evidence>
<dbReference type="EMBL" id="JBHFFA010000007">
    <property type="protein sequence ID" value="KAL2612877.1"/>
    <property type="molecule type" value="Genomic_DNA"/>
</dbReference>
<dbReference type="AlphaFoldDB" id="A0ABD1XV89"/>
<sequence length="81" mass="9339">MILNMVMTAVQRKEPVEFHRVHASHLFGDNGREDNPKEEDLQREPGDEPEDKKLTEKVGGRCFVARNHNPRLEISVDREGC</sequence>
<accession>A0ABD1XV89</accession>
<dbReference type="Proteomes" id="UP001605036">
    <property type="component" value="Unassembled WGS sequence"/>
</dbReference>
<feature type="region of interest" description="Disordered" evidence="1">
    <location>
        <begin position="24"/>
        <end position="56"/>
    </location>
</feature>
<reference evidence="2 3" key="1">
    <citation type="submission" date="2024-09" db="EMBL/GenBank/DDBJ databases">
        <title>Chromosome-scale assembly of Riccia fluitans.</title>
        <authorList>
            <person name="Paukszto L."/>
            <person name="Sawicki J."/>
            <person name="Karawczyk K."/>
            <person name="Piernik-Szablinska J."/>
            <person name="Szczecinska M."/>
            <person name="Mazdziarz M."/>
        </authorList>
    </citation>
    <scope>NUCLEOTIDE SEQUENCE [LARGE SCALE GENOMIC DNA]</scope>
    <source>
        <strain evidence="2">Rf_01</strain>
        <tissue evidence="2">Aerial parts of the thallus</tissue>
    </source>
</reference>
<protein>
    <submittedName>
        <fullName evidence="2">Uncharacterized protein</fullName>
    </submittedName>
</protein>